<keyword evidence="4" id="KW-0690">Ribosome biogenesis</keyword>
<dbReference type="InterPro" id="IPR003772">
    <property type="entry name" value="YceD"/>
</dbReference>
<evidence type="ECO:0000256" key="3">
    <source>
        <dbReference type="ARBA" id="ARBA00015716"/>
    </source>
</evidence>
<gene>
    <name evidence="6" type="ORF">TQ33_1043</name>
</gene>
<evidence type="ECO:0000256" key="5">
    <source>
        <dbReference type="ARBA" id="ARBA00031841"/>
    </source>
</evidence>
<organism evidence="6 7">
    <name type="scientific">Kangiella geojedonensis</name>
    <dbReference type="NCBI Taxonomy" id="914150"/>
    <lineage>
        <taxon>Bacteria</taxon>
        <taxon>Pseudomonadati</taxon>
        <taxon>Pseudomonadota</taxon>
        <taxon>Gammaproteobacteria</taxon>
        <taxon>Kangiellales</taxon>
        <taxon>Kangiellaceae</taxon>
        <taxon>Kangiella</taxon>
    </lineage>
</organism>
<dbReference type="PATRIC" id="fig|914150.5.peg.1057"/>
<reference evidence="6 7" key="1">
    <citation type="submission" date="2015-02" db="EMBL/GenBank/DDBJ databases">
        <title>Complete genome sequence of Kangiella geojedonensis strain YCS-5T.</title>
        <authorList>
            <person name="Kim K.M."/>
        </authorList>
    </citation>
    <scope>NUCLEOTIDE SEQUENCE [LARGE SCALE GENOMIC DNA]</scope>
    <source>
        <strain evidence="6 7">YCS-5</strain>
    </source>
</reference>
<dbReference type="GO" id="GO:0042254">
    <property type="term" value="P:ribosome biogenesis"/>
    <property type="evidence" value="ECO:0007669"/>
    <property type="project" value="UniProtKB-KW"/>
</dbReference>
<dbReference type="AlphaFoldDB" id="A0A0F6TQD2"/>
<name>A0A0F6TQD2_9GAMM</name>
<sequence>MSSRRLPASVDPYKFADQEKEINATLDLEYLDRFRQELASDKGEIVCSIKGDRVEDTHVTLLELSLKGEVELICQGCLEPFPYQVDHQVIIYPCYSEERMEHVPDDGDPVLVDDDGLHLKTVVEDELILSLPPVALYGECMDMDAYESGELPRESIEKAEKDNPFNALKDLKFD</sequence>
<proteinExistence type="inferred from homology"/>
<evidence type="ECO:0000313" key="6">
    <source>
        <dbReference type="EMBL" id="AKE52005.1"/>
    </source>
</evidence>
<dbReference type="GO" id="GO:0005829">
    <property type="term" value="C:cytosol"/>
    <property type="evidence" value="ECO:0007669"/>
    <property type="project" value="TreeGrafter"/>
</dbReference>
<dbReference type="Proteomes" id="UP000034071">
    <property type="component" value="Chromosome"/>
</dbReference>
<evidence type="ECO:0000256" key="1">
    <source>
        <dbReference type="ARBA" id="ARBA00002868"/>
    </source>
</evidence>
<dbReference type="EMBL" id="CP010975">
    <property type="protein sequence ID" value="AKE52005.1"/>
    <property type="molecule type" value="Genomic_DNA"/>
</dbReference>
<dbReference type="HOGENOM" id="CLU_094127_2_0_6"/>
<dbReference type="PANTHER" id="PTHR38099">
    <property type="entry name" value="LARGE RIBOSOMAL RNA SUBUNIT ACCUMULATION PROTEIN YCED"/>
    <property type="match status" value="1"/>
</dbReference>
<evidence type="ECO:0000256" key="2">
    <source>
        <dbReference type="ARBA" id="ARBA00010740"/>
    </source>
</evidence>
<dbReference type="PANTHER" id="PTHR38099:SF1">
    <property type="entry name" value="LARGE RIBOSOMAL RNA SUBUNIT ACCUMULATION PROTEIN YCED"/>
    <property type="match status" value="1"/>
</dbReference>
<accession>A0A0F6TQD2</accession>
<keyword evidence="7" id="KW-1185">Reference proteome</keyword>
<dbReference type="KEGG" id="kge:TQ33_1043"/>
<evidence type="ECO:0000256" key="4">
    <source>
        <dbReference type="ARBA" id="ARBA00022517"/>
    </source>
</evidence>
<dbReference type="InterPro" id="IPR039255">
    <property type="entry name" value="YceD_bac"/>
</dbReference>
<evidence type="ECO:0000313" key="7">
    <source>
        <dbReference type="Proteomes" id="UP000034071"/>
    </source>
</evidence>
<comment type="similarity">
    <text evidence="2">Belongs to the DUF177 domain family.</text>
</comment>
<protein>
    <recommendedName>
        <fullName evidence="3">Large ribosomal RNA subunit accumulation protein YceD</fullName>
    </recommendedName>
    <alternativeName>
        <fullName evidence="5">23S rRNA accumulation protein YceD</fullName>
    </alternativeName>
</protein>
<dbReference type="STRING" id="914150.TQ33_1043"/>
<dbReference type="OrthoDB" id="9786771at2"/>
<dbReference type="Pfam" id="PF02620">
    <property type="entry name" value="YceD"/>
    <property type="match status" value="1"/>
</dbReference>
<comment type="function">
    <text evidence="1">Plays a role in synthesis, processing and/or stability of 23S rRNA.</text>
</comment>
<dbReference type="RefSeq" id="WP_046561124.1">
    <property type="nucleotide sequence ID" value="NZ_CP010975.1"/>
</dbReference>